<evidence type="ECO:0000256" key="1">
    <source>
        <dbReference type="ARBA" id="ARBA00010808"/>
    </source>
</evidence>
<evidence type="ECO:0000256" key="4">
    <source>
        <dbReference type="ARBA" id="ARBA00035230"/>
    </source>
</evidence>
<dbReference type="EMBL" id="CP003378">
    <property type="protein sequence ID" value="AFZ70177.1"/>
    <property type="molecule type" value="Genomic_DNA"/>
</dbReference>
<dbReference type="HOGENOM" id="CLU_2177760_0_0_2"/>
<proteinExistence type="inferred from homology"/>
<evidence type="ECO:0000256" key="3">
    <source>
        <dbReference type="ARBA" id="ARBA00023274"/>
    </source>
</evidence>
<organism evidence="6 7">
    <name type="scientific">Caldisphaera lagunensis (strain DSM 15908 / JCM 11604 / ANMR 0165 / IC-154)</name>
    <dbReference type="NCBI Taxonomy" id="1056495"/>
    <lineage>
        <taxon>Archaea</taxon>
        <taxon>Thermoproteota</taxon>
        <taxon>Thermoprotei</taxon>
        <taxon>Acidilobales</taxon>
        <taxon>Caldisphaeraceae</taxon>
        <taxon>Caldisphaera</taxon>
    </lineage>
</organism>
<dbReference type="KEGG" id="clg:Calag_0408"/>
<dbReference type="GO" id="GO:0006412">
    <property type="term" value="P:translation"/>
    <property type="evidence" value="ECO:0007669"/>
    <property type="project" value="UniProtKB-UniRule"/>
</dbReference>
<comment type="similarity">
    <text evidence="1 5">Belongs to the eukaryotic ribosomal protein eL31 family.</text>
</comment>
<dbReference type="GO" id="GO:0003735">
    <property type="term" value="F:structural constituent of ribosome"/>
    <property type="evidence" value="ECO:0007669"/>
    <property type="project" value="InterPro"/>
</dbReference>
<protein>
    <recommendedName>
        <fullName evidence="4 5">Large ribosomal subunit protein eL31</fullName>
    </recommendedName>
</protein>
<dbReference type="GO" id="GO:1990904">
    <property type="term" value="C:ribonucleoprotein complex"/>
    <property type="evidence" value="ECO:0007669"/>
    <property type="project" value="UniProtKB-KW"/>
</dbReference>
<evidence type="ECO:0000313" key="7">
    <source>
        <dbReference type="Proteomes" id="UP000010469"/>
    </source>
</evidence>
<sequence length="109" mass="12874">MEIGEAFVYVVPLKRIYFGRKSNRAKRAIDYIRKFVSRHAKVNLEDVVIMDDVNSYIWSNSIEKPPRRVKILVEMKEFKPEEGEAYKKVLVRLAGEKVRVGKYEIKNKQ</sequence>
<dbReference type="GO" id="GO:0005840">
    <property type="term" value="C:ribosome"/>
    <property type="evidence" value="ECO:0007669"/>
    <property type="project" value="UniProtKB-KW"/>
</dbReference>
<dbReference type="NCBIfam" id="NF002258">
    <property type="entry name" value="PRK01192.1-1"/>
    <property type="match status" value="1"/>
</dbReference>
<keyword evidence="7" id="KW-1185">Reference proteome</keyword>
<keyword evidence="3 5" id="KW-0687">Ribonucleoprotein</keyword>
<dbReference type="RefSeq" id="WP_015232075.1">
    <property type="nucleotide sequence ID" value="NC_019791.1"/>
</dbReference>
<reference evidence="7" key="1">
    <citation type="submission" date="2012-03" db="EMBL/GenBank/DDBJ databases">
        <title>Complete genome of Caldisphaera lagunensis DSM 15908.</title>
        <authorList>
            <person name="Lucas S."/>
            <person name="Copeland A."/>
            <person name="Lapidus A."/>
            <person name="Glavina del Rio T."/>
            <person name="Dalin E."/>
            <person name="Tice H."/>
            <person name="Bruce D."/>
            <person name="Goodwin L."/>
            <person name="Pitluck S."/>
            <person name="Peters L."/>
            <person name="Mikhailova N."/>
            <person name="Teshima H."/>
            <person name="Kyrpides N."/>
            <person name="Mavromatis K."/>
            <person name="Ivanova N."/>
            <person name="Brettin T."/>
            <person name="Detter J.C."/>
            <person name="Han C."/>
            <person name="Larimer F."/>
            <person name="Land M."/>
            <person name="Hauser L."/>
            <person name="Markowitz V."/>
            <person name="Cheng J.-F."/>
            <person name="Hugenholtz P."/>
            <person name="Woyke T."/>
            <person name="Wu D."/>
            <person name="Spring S."/>
            <person name="Schroeder M."/>
            <person name="Brambilla E."/>
            <person name="Klenk H.-P."/>
            <person name="Eisen J.A."/>
        </authorList>
    </citation>
    <scope>NUCLEOTIDE SEQUENCE [LARGE SCALE GENOMIC DNA]</scope>
    <source>
        <strain evidence="7">DSM 15908 / JCM 11604 / IC-154</strain>
    </source>
</reference>
<dbReference type="AlphaFoldDB" id="L0AAP2"/>
<evidence type="ECO:0000256" key="5">
    <source>
        <dbReference type="HAMAP-Rule" id="MF_00410"/>
    </source>
</evidence>
<dbReference type="STRING" id="1056495.Calag_0408"/>
<dbReference type="Gene3D" id="3.10.440.10">
    <property type="match status" value="1"/>
</dbReference>
<dbReference type="eggNOG" id="arCOG04473">
    <property type="taxonomic scope" value="Archaea"/>
</dbReference>
<name>L0AAP2_CALLD</name>
<dbReference type="InterPro" id="IPR000054">
    <property type="entry name" value="Ribosomal_eL31"/>
</dbReference>
<evidence type="ECO:0000256" key="2">
    <source>
        <dbReference type="ARBA" id="ARBA00022980"/>
    </source>
</evidence>
<dbReference type="SMART" id="SM01380">
    <property type="entry name" value="Ribosomal_L31e"/>
    <property type="match status" value="1"/>
</dbReference>
<dbReference type="FunCoup" id="L0AAP2">
    <property type="interactions" value="62"/>
</dbReference>
<dbReference type="InParanoid" id="L0AAP2"/>
<keyword evidence="2 5" id="KW-0689">Ribosomal protein</keyword>
<dbReference type="SUPFAM" id="SSF54575">
    <property type="entry name" value="Ribosomal protein L31e"/>
    <property type="match status" value="1"/>
</dbReference>
<dbReference type="GeneID" id="14211668"/>
<evidence type="ECO:0000313" key="6">
    <source>
        <dbReference type="EMBL" id="AFZ70177.1"/>
    </source>
</evidence>
<dbReference type="InterPro" id="IPR023621">
    <property type="entry name" value="Ribosomal_eL31_dom_sf"/>
</dbReference>
<dbReference type="Proteomes" id="UP000010469">
    <property type="component" value="Chromosome"/>
</dbReference>
<dbReference type="Pfam" id="PF01198">
    <property type="entry name" value="Ribosomal_L31e"/>
    <property type="match status" value="1"/>
</dbReference>
<dbReference type="OrthoDB" id="10127at2157"/>
<accession>L0AAP2</accession>
<dbReference type="HAMAP" id="MF_00410">
    <property type="entry name" value="Ribosomal_eL31"/>
    <property type="match status" value="1"/>
</dbReference>
<gene>
    <name evidence="5" type="primary">rpl31e</name>
    <name evidence="6" type="ordered locus">Calag_0408</name>
</gene>